<reference evidence="7" key="1">
    <citation type="submission" date="2021-02" db="EMBL/GenBank/DDBJ databases">
        <authorList>
            <person name="Nowell W R."/>
        </authorList>
    </citation>
    <scope>NUCLEOTIDE SEQUENCE</scope>
</reference>
<feature type="domain" description="LIM zinc-binding" evidence="6">
    <location>
        <begin position="388"/>
        <end position="445"/>
    </location>
</feature>
<gene>
    <name evidence="7" type="ORF">GPM918_LOCUS523</name>
    <name evidence="8" type="ORF">SRO942_LOCUS524</name>
</gene>
<protein>
    <recommendedName>
        <fullName evidence="6">LIM zinc-binding domain-containing protein</fullName>
    </recommendedName>
</protein>
<dbReference type="SMART" id="SM00132">
    <property type="entry name" value="LIM"/>
    <property type="match status" value="6"/>
</dbReference>
<evidence type="ECO:0000256" key="1">
    <source>
        <dbReference type="ARBA" id="ARBA00022723"/>
    </source>
</evidence>
<dbReference type="CDD" id="cd08368">
    <property type="entry name" value="LIM"/>
    <property type="match status" value="1"/>
</dbReference>
<evidence type="ECO:0000256" key="2">
    <source>
        <dbReference type="ARBA" id="ARBA00022737"/>
    </source>
</evidence>
<sequence length="445" mass="51533">MCLPAVGRRTPPCICCAKCERPFRYGTDDTITINRKTYHSDCLSCDNCSRAYDGSFAPDENDKEALCQQCLLSRRTKSSLNISNENPVEQKNKCGGCAMPLNPNSRHITKKYQGKEYHHNCLKCSQCSNLIEGEVYDENNNLFCGKCYKTKNNKRFQEINTENNENQKKTVRFAEKLHETLNRNEIEDYYKEQANINGEMSYCAACLLPFHGSCRITQTHDKEYHYECFCCEICHLPINGIYTPTNNGRAFQCGNCIQKTYPVNVKLCHECGQPLDLGVQGRVQFNNKHYHSECFVCVLCNRKLNTSQTFLIHNDQPWCAQCEEDVKKCFNCSKPILTQGIKYENNEYHVECFTCRKCNKLLENEKLLTAHNSLPYCVQCHDELFAKKCFKCKRPIPHSTKYMTFEERPYHEQCFLCDKCHRPIGSNNKFFKDQRGFICSNCGGK</sequence>
<evidence type="ECO:0000256" key="5">
    <source>
        <dbReference type="PROSITE-ProRule" id="PRU00125"/>
    </source>
</evidence>
<dbReference type="GO" id="GO:0030018">
    <property type="term" value="C:Z disc"/>
    <property type="evidence" value="ECO:0007669"/>
    <property type="project" value="TreeGrafter"/>
</dbReference>
<feature type="domain" description="LIM zinc-binding" evidence="6">
    <location>
        <begin position="14"/>
        <end position="77"/>
    </location>
</feature>
<feature type="domain" description="LIM zinc-binding" evidence="6">
    <location>
        <begin position="327"/>
        <end position="387"/>
    </location>
</feature>
<dbReference type="Gene3D" id="2.10.110.10">
    <property type="entry name" value="Cysteine Rich Protein"/>
    <property type="match status" value="6"/>
</dbReference>
<dbReference type="PANTHER" id="PTHR24205:SF4">
    <property type="entry name" value="PROTEIN ESPINAS"/>
    <property type="match status" value="1"/>
</dbReference>
<feature type="domain" description="LIM zinc-binding" evidence="6">
    <location>
        <begin position="92"/>
        <end position="154"/>
    </location>
</feature>
<dbReference type="AlphaFoldDB" id="A0A813NWT5"/>
<keyword evidence="9" id="KW-1185">Reference proteome</keyword>
<comment type="caution">
    <text evidence="7">The sequence shown here is derived from an EMBL/GenBank/DDBJ whole genome shotgun (WGS) entry which is preliminary data.</text>
</comment>
<dbReference type="SUPFAM" id="SSF57716">
    <property type="entry name" value="Glucocorticoid receptor-like (DNA-binding domain)"/>
    <property type="match status" value="2"/>
</dbReference>
<proteinExistence type="predicted"/>
<keyword evidence="4 5" id="KW-0440">LIM domain</keyword>
<dbReference type="GO" id="GO:0046872">
    <property type="term" value="F:metal ion binding"/>
    <property type="evidence" value="ECO:0007669"/>
    <property type="project" value="UniProtKB-KW"/>
</dbReference>
<evidence type="ECO:0000259" key="6">
    <source>
        <dbReference type="PROSITE" id="PS50023"/>
    </source>
</evidence>
<dbReference type="EMBL" id="CAJOBC010000041">
    <property type="protein sequence ID" value="CAF3524411.1"/>
    <property type="molecule type" value="Genomic_DNA"/>
</dbReference>
<dbReference type="GO" id="GO:0003712">
    <property type="term" value="F:transcription coregulator activity"/>
    <property type="evidence" value="ECO:0007669"/>
    <property type="project" value="TreeGrafter"/>
</dbReference>
<keyword evidence="1 5" id="KW-0479">Metal-binding</keyword>
<name>A0A813NWT5_9BILA</name>
<evidence type="ECO:0000256" key="3">
    <source>
        <dbReference type="ARBA" id="ARBA00022833"/>
    </source>
</evidence>
<dbReference type="PROSITE" id="PS50023">
    <property type="entry name" value="LIM_DOMAIN_2"/>
    <property type="match status" value="6"/>
</dbReference>
<evidence type="ECO:0000313" key="9">
    <source>
        <dbReference type="Proteomes" id="UP000663829"/>
    </source>
</evidence>
<dbReference type="InterPro" id="IPR001781">
    <property type="entry name" value="Znf_LIM"/>
</dbReference>
<accession>A0A813NWT5</accession>
<dbReference type="Proteomes" id="UP000681722">
    <property type="component" value="Unassembled WGS sequence"/>
</dbReference>
<evidence type="ECO:0000256" key="4">
    <source>
        <dbReference type="ARBA" id="ARBA00023038"/>
    </source>
</evidence>
<dbReference type="EMBL" id="CAJNOQ010000041">
    <property type="protein sequence ID" value="CAF0745676.1"/>
    <property type="molecule type" value="Genomic_DNA"/>
</dbReference>
<dbReference type="Proteomes" id="UP000663829">
    <property type="component" value="Unassembled WGS sequence"/>
</dbReference>
<dbReference type="PROSITE" id="PS00478">
    <property type="entry name" value="LIM_DOMAIN_1"/>
    <property type="match status" value="2"/>
</dbReference>
<organism evidence="7 9">
    <name type="scientific">Didymodactylos carnosus</name>
    <dbReference type="NCBI Taxonomy" id="1234261"/>
    <lineage>
        <taxon>Eukaryota</taxon>
        <taxon>Metazoa</taxon>
        <taxon>Spiralia</taxon>
        <taxon>Gnathifera</taxon>
        <taxon>Rotifera</taxon>
        <taxon>Eurotatoria</taxon>
        <taxon>Bdelloidea</taxon>
        <taxon>Philodinida</taxon>
        <taxon>Philodinidae</taxon>
        <taxon>Didymodactylos</taxon>
    </lineage>
</organism>
<evidence type="ECO:0000313" key="7">
    <source>
        <dbReference type="EMBL" id="CAF0745676.1"/>
    </source>
</evidence>
<dbReference type="PANTHER" id="PTHR24205">
    <property type="entry name" value="FOUR AND A HALF LIM DOMAINS PROTEIN"/>
    <property type="match status" value="1"/>
</dbReference>
<dbReference type="OrthoDB" id="1112565at2759"/>
<dbReference type="GO" id="GO:0005634">
    <property type="term" value="C:nucleus"/>
    <property type="evidence" value="ECO:0007669"/>
    <property type="project" value="TreeGrafter"/>
</dbReference>
<keyword evidence="2" id="KW-0677">Repeat</keyword>
<feature type="domain" description="LIM zinc-binding" evidence="6">
    <location>
        <begin position="201"/>
        <end position="263"/>
    </location>
</feature>
<evidence type="ECO:0000313" key="8">
    <source>
        <dbReference type="EMBL" id="CAF3524411.1"/>
    </source>
</evidence>
<keyword evidence="3 5" id="KW-0862">Zinc</keyword>
<feature type="domain" description="LIM zinc-binding" evidence="6">
    <location>
        <begin position="266"/>
        <end position="326"/>
    </location>
</feature>
<dbReference type="Pfam" id="PF00412">
    <property type="entry name" value="LIM"/>
    <property type="match status" value="5"/>
</dbReference>